<accession>A0A366E1L8</accession>
<dbReference type="InterPro" id="IPR000914">
    <property type="entry name" value="SBP_5_dom"/>
</dbReference>
<dbReference type="Pfam" id="PF00496">
    <property type="entry name" value="SBP_bac_5"/>
    <property type="match status" value="1"/>
</dbReference>
<dbReference type="GO" id="GO:0015833">
    <property type="term" value="P:peptide transport"/>
    <property type="evidence" value="ECO:0007669"/>
    <property type="project" value="TreeGrafter"/>
</dbReference>
<feature type="domain" description="Solute-binding protein family 5" evidence="7">
    <location>
        <begin position="71"/>
        <end position="425"/>
    </location>
</feature>
<dbReference type="PANTHER" id="PTHR30290">
    <property type="entry name" value="PERIPLASMIC BINDING COMPONENT OF ABC TRANSPORTER"/>
    <property type="match status" value="1"/>
</dbReference>
<keyword evidence="3" id="KW-0813">Transport</keyword>
<dbReference type="InterPro" id="IPR039424">
    <property type="entry name" value="SBP_5"/>
</dbReference>
<sequence length="518" mass="57432">MIFKNSLKVLAFSIMVSSLSFAASAQEGQTLRLALHSDIGSKNPGVNRDGPSDMVLAHVVEGLVAYGEDLTIKPMLAESWSSNPEATEYVFHLRKGVKFHNGSEMKAEDVVWNFKRYLNAETDFQCTGRYNGTIGAAIEDVSAADDYTVTVKFNAPAPNFLMTLATIQCTPWILHPSSVAADGKFDKPVGTGPYLFNEWQTGRYVELKKFDDYSALAGDKDGYAGNKQALIPTLRFMTVPDASTRSNGLVAGDIEMIDEVDPTLIDTLTAKSMNVDIQQTPSWMTLHLQTNAPRLKDVRMRQAIAHAIDLTQLVGAVGEGRYVANPSIIPSESPYRDESTATWPAYDVEKARALLTEAGYNGEPISLLVSNRDDRVQVATIVQAMLNMAGINAQLEVRDWATQLDRYRRGDYEMEIFAYSARLDPLLMYQSLIGDKAQEPAHQWDDKEAIALRTKAANTQDFEERKKIYNELHQLAAKQVPIIGLFNLPTITALNPKVADYKGWPAGTHRLWGVSKKD</sequence>
<evidence type="ECO:0000256" key="3">
    <source>
        <dbReference type="ARBA" id="ARBA00022448"/>
    </source>
</evidence>
<gene>
    <name evidence="8" type="ORF">DFR47_103253</name>
</gene>
<evidence type="ECO:0000256" key="6">
    <source>
        <dbReference type="SAM" id="SignalP"/>
    </source>
</evidence>
<keyword evidence="5" id="KW-0574">Periplasm</keyword>
<evidence type="ECO:0000256" key="2">
    <source>
        <dbReference type="ARBA" id="ARBA00005695"/>
    </source>
</evidence>
<keyword evidence="9" id="KW-1185">Reference proteome</keyword>
<evidence type="ECO:0000256" key="5">
    <source>
        <dbReference type="ARBA" id="ARBA00022764"/>
    </source>
</evidence>
<dbReference type="PIRSF" id="PIRSF002741">
    <property type="entry name" value="MppA"/>
    <property type="match status" value="1"/>
</dbReference>
<dbReference type="EMBL" id="QNRH01000003">
    <property type="protein sequence ID" value="RBO95689.1"/>
    <property type="molecule type" value="Genomic_DNA"/>
</dbReference>
<protein>
    <submittedName>
        <fullName evidence="8">Peptide/nickel transport system substrate-binding protein</fullName>
    </submittedName>
</protein>
<evidence type="ECO:0000256" key="4">
    <source>
        <dbReference type="ARBA" id="ARBA00022729"/>
    </source>
</evidence>
<dbReference type="GO" id="GO:1904680">
    <property type="term" value="F:peptide transmembrane transporter activity"/>
    <property type="evidence" value="ECO:0007669"/>
    <property type="project" value="TreeGrafter"/>
</dbReference>
<feature type="chain" id="PRO_5016561657" evidence="6">
    <location>
        <begin position="23"/>
        <end position="518"/>
    </location>
</feature>
<dbReference type="Proteomes" id="UP000252893">
    <property type="component" value="Unassembled WGS sequence"/>
</dbReference>
<evidence type="ECO:0000256" key="1">
    <source>
        <dbReference type="ARBA" id="ARBA00004418"/>
    </source>
</evidence>
<dbReference type="GO" id="GO:0030288">
    <property type="term" value="C:outer membrane-bounded periplasmic space"/>
    <property type="evidence" value="ECO:0007669"/>
    <property type="project" value="UniProtKB-ARBA"/>
</dbReference>
<dbReference type="InterPro" id="IPR030678">
    <property type="entry name" value="Peptide/Ni-bd"/>
</dbReference>
<dbReference type="Gene3D" id="3.90.76.10">
    <property type="entry name" value="Dipeptide-binding Protein, Domain 1"/>
    <property type="match status" value="1"/>
</dbReference>
<dbReference type="Gene3D" id="3.40.190.10">
    <property type="entry name" value="Periplasmic binding protein-like II"/>
    <property type="match status" value="1"/>
</dbReference>
<dbReference type="Gene3D" id="3.10.105.10">
    <property type="entry name" value="Dipeptide-binding Protein, Domain 3"/>
    <property type="match status" value="1"/>
</dbReference>
<evidence type="ECO:0000313" key="8">
    <source>
        <dbReference type="EMBL" id="RBO95689.1"/>
    </source>
</evidence>
<comment type="caution">
    <text evidence="8">The sequence shown here is derived from an EMBL/GenBank/DDBJ whole genome shotgun (WGS) entry which is preliminary data.</text>
</comment>
<dbReference type="InterPro" id="IPR023765">
    <property type="entry name" value="SBP_5_CS"/>
</dbReference>
<dbReference type="RefSeq" id="WP_113944217.1">
    <property type="nucleotide sequence ID" value="NZ_JBHEEG010000004.1"/>
</dbReference>
<dbReference type="AlphaFoldDB" id="A0A366E1L8"/>
<comment type="subcellular location">
    <subcellularLocation>
        <location evidence="1">Periplasm</location>
    </subcellularLocation>
</comment>
<dbReference type="OrthoDB" id="9803988at2"/>
<evidence type="ECO:0000313" key="9">
    <source>
        <dbReference type="Proteomes" id="UP000252893"/>
    </source>
</evidence>
<keyword evidence="4 6" id="KW-0732">Signal</keyword>
<organism evidence="8 9">
    <name type="scientific">Pseudochrobactrum asaccharolyticum</name>
    <dbReference type="NCBI Taxonomy" id="354351"/>
    <lineage>
        <taxon>Bacteria</taxon>
        <taxon>Pseudomonadati</taxon>
        <taxon>Pseudomonadota</taxon>
        <taxon>Alphaproteobacteria</taxon>
        <taxon>Hyphomicrobiales</taxon>
        <taxon>Brucellaceae</taxon>
        <taxon>Pseudochrobactrum</taxon>
    </lineage>
</organism>
<dbReference type="PANTHER" id="PTHR30290:SF9">
    <property type="entry name" value="OLIGOPEPTIDE-BINDING PROTEIN APPA"/>
    <property type="match status" value="1"/>
</dbReference>
<evidence type="ECO:0000259" key="7">
    <source>
        <dbReference type="Pfam" id="PF00496"/>
    </source>
</evidence>
<dbReference type="GO" id="GO:0043190">
    <property type="term" value="C:ATP-binding cassette (ABC) transporter complex"/>
    <property type="evidence" value="ECO:0007669"/>
    <property type="project" value="InterPro"/>
</dbReference>
<name>A0A366E1L8_9HYPH</name>
<dbReference type="PROSITE" id="PS01040">
    <property type="entry name" value="SBP_BACTERIAL_5"/>
    <property type="match status" value="1"/>
</dbReference>
<comment type="similarity">
    <text evidence="2">Belongs to the bacterial solute-binding protein 5 family.</text>
</comment>
<reference evidence="8 9" key="1">
    <citation type="submission" date="2018-06" db="EMBL/GenBank/DDBJ databases">
        <title>Genomic Encyclopedia of Type Strains, Phase IV (KMG-IV): sequencing the most valuable type-strain genomes for metagenomic binning, comparative biology and taxonomic classification.</title>
        <authorList>
            <person name="Goeker M."/>
        </authorList>
    </citation>
    <scope>NUCLEOTIDE SEQUENCE [LARGE SCALE GENOMIC DNA]</scope>
    <source>
        <strain evidence="8 9">DSM 25619</strain>
    </source>
</reference>
<feature type="signal peptide" evidence="6">
    <location>
        <begin position="1"/>
        <end position="22"/>
    </location>
</feature>
<dbReference type="SUPFAM" id="SSF53850">
    <property type="entry name" value="Periplasmic binding protein-like II"/>
    <property type="match status" value="1"/>
</dbReference>
<proteinExistence type="inferred from homology"/>